<evidence type="ECO:0000259" key="3">
    <source>
        <dbReference type="PROSITE" id="PS50977"/>
    </source>
</evidence>
<sequence>MGGRRRVPNDEGRRERIVEAALEVLTDHGVHKTTHRLIAERAGVPLGSVTYYFDGLPSILRAAFTLLASTMSHKYRSALTAATNRAQACEVVTDLICGPGYATPSEMTALFELYSYANHDAACHTIAREWIGTSRQSLAMHFSEDACRALDALIEGWPLHRTFEGAPLSRELVLATVRAVADRLDPE</sequence>
<evidence type="ECO:0000256" key="1">
    <source>
        <dbReference type="ARBA" id="ARBA00023125"/>
    </source>
</evidence>
<proteinExistence type="predicted"/>
<dbReference type="Gene3D" id="1.10.357.10">
    <property type="entry name" value="Tetracycline Repressor, domain 2"/>
    <property type="match status" value="1"/>
</dbReference>
<dbReference type="PANTHER" id="PTHR30055">
    <property type="entry name" value="HTH-TYPE TRANSCRIPTIONAL REGULATOR RUTR"/>
    <property type="match status" value="1"/>
</dbReference>
<dbReference type="PRINTS" id="PR00455">
    <property type="entry name" value="HTHTETR"/>
</dbReference>
<evidence type="ECO:0000313" key="5">
    <source>
        <dbReference type="Proteomes" id="UP000095210"/>
    </source>
</evidence>
<dbReference type="SUPFAM" id="SSF46689">
    <property type="entry name" value="Homeodomain-like"/>
    <property type="match status" value="1"/>
</dbReference>
<dbReference type="PROSITE" id="PS50977">
    <property type="entry name" value="HTH_TETR_2"/>
    <property type="match status" value="1"/>
</dbReference>
<dbReference type="PANTHER" id="PTHR30055:SF226">
    <property type="entry name" value="HTH-TYPE TRANSCRIPTIONAL REGULATOR PKSA"/>
    <property type="match status" value="1"/>
</dbReference>
<evidence type="ECO:0000256" key="2">
    <source>
        <dbReference type="PROSITE-ProRule" id="PRU00335"/>
    </source>
</evidence>
<dbReference type="AlphaFoldDB" id="A0AAC9HTB3"/>
<dbReference type="RefSeq" id="WP_069850176.1">
    <property type="nucleotide sequence ID" value="NZ_CP014859.1"/>
</dbReference>
<feature type="domain" description="HTH tetR-type" evidence="3">
    <location>
        <begin position="11"/>
        <end position="71"/>
    </location>
</feature>
<dbReference type="Proteomes" id="UP000095210">
    <property type="component" value="Chromosome"/>
</dbReference>
<evidence type="ECO:0000313" key="4">
    <source>
        <dbReference type="EMBL" id="AOS64100.1"/>
    </source>
</evidence>
<dbReference type="Pfam" id="PF00440">
    <property type="entry name" value="TetR_N"/>
    <property type="match status" value="1"/>
</dbReference>
<dbReference type="GO" id="GO:0003700">
    <property type="term" value="F:DNA-binding transcription factor activity"/>
    <property type="evidence" value="ECO:0007669"/>
    <property type="project" value="TreeGrafter"/>
</dbReference>
<dbReference type="KEGG" id="ahm:TL08_16500"/>
<organism evidence="4 5">
    <name type="scientific">Actinoalloteichus hymeniacidonis</name>
    <dbReference type="NCBI Taxonomy" id="340345"/>
    <lineage>
        <taxon>Bacteria</taxon>
        <taxon>Bacillati</taxon>
        <taxon>Actinomycetota</taxon>
        <taxon>Actinomycetes</taxon>
        <taxon>Pseudonocardiales</taxon>
        <taxon>Pseudonocardiaceae</taxon>
        <taxon>Actinoalloteichus</taxon>
    </lineage>
</organism>
<reference evidence="5" key="1">
    <citation type="submission" date="2016-03" db="EMBL/GenBank/DDBJ databases">
        <title>Complete genome sequence of the type strain Actinoalloteichus hymeniacidonis DSM 45092.</title>
        <authorList>
            <person name="Schaffert L."/>
            <person name="Albersmeier A."/>
            <person name="Winkler A."/>
            <person name="Kalinowski J."/>
            <person name="Zotchev S."/>
            <person name="Ruckert C."/>
        </authorList>
    </citation>
    <scope>NUCLEOTIDE SEQUENCE [LARGE SCALE GENOMIC DNA]</scope>
    <source>
        <strain evidence="5">HPA177(T) (DSM 45092(T))</strain>
    </source>
</reference>
<dbReference type="InterPro" id="IPR009057">
    <property type="entry name" value="Homeodomain-like_sf"/>
</dbReference>
<protein>
    <submittedName>
        <fullName evidence="4">Transcriptional regulator, TetR family</fullName>
    </submittedName>
</protein>
<dbReference type="InterPro" id="IPR001647">
    <property type="entry name" value="HTH_TetR"/>
</dbReference>
<dbReference type="InterPro" id="IPR050109">
    <property type="entry name" value="HTH-type_TetR-like_transc_reg"/>
</dbReference>
<accession>A0AAC9HTB3</accession>
<name>A0AAC9HTB3_9PSEU</name>
<gene>
    <name evidence="4" type="ORF">TL08_16500</name>
</gene>
<keyword evidence="5" id="KW-1185">Reference proteome</keyword>
<keyword evidence="1 2" id="KW-0238">DNA-binding</keyword>
<dbReference type="EMBL" id="CP014859">
    <property type="protein sequence ID" value="AOS64100.1"/>
    <property type="molecule type" value="Genomic_DNA"/>
</dbReference>
<feature type="DNA-binding region" description="H-T-H motif" evidence="2">
    <location>
        <begin position="34"/>
        <end position="53"/>
    </location>
</feature>
<dbReference type="GO" id="GO:0000976">
    <property type="term" value="F:transcription cis-regulatory region binding"/>
    <property type="evidence" value="ECO:0007669"/>
    <property type="project" value="TreeGrafter"/>
</dbReference>